<dbReference type="InterPro" id="IPR020845">
    <property type="entry name" value="AMP-binding_CS"/>
</dbReference>
<dbReference type="AlphaFoldDB" id="A0A5N1IBV1"/>
<dbReference type="GO" id="GO:0005737">
    <property type="term" value="C:cytoplasm"/>
    <property type="evidence" value="ECO:0007669"/>
    <property type="project" value="TreeGrafter"/>
</dbReference>
<dbReference type="InterPro" id="IPR009081">
    <property type="entry name" value="PP-bd_ACP"/>
</dbReference>
<dbReference type="InterPro" id="IPR036736">
    <property type="entry name" value="ACP-like_sf"/>
</dbReference>
<dbReference type="SUPFAM" id="SSF47336">
    <property type="entry name" value="ACP-like"/>
    <property type="match status" value="1"/>
</dbReference>
<dbReference type="GeneID" id="31742742"/>
<evidence type="ECO:0000259" key="1">
    <source>
        <dbReference type="PROSITE" id="PS50075"/>
    </source>
</evidence>
<gene>
    <name evidence="2" type="ORF">F6H94_04015</name>
</gene>
<dbReference type="Proteomes" id="UP000327236">
    <property type="component" value="Unassembled WGS sequence"/>
</dbReference>
<feature type="domain" description="Carrier" evidence="1">
    <location>
        <begin position="466"/>
        <end position="543"/>
    </location>
</feature>
<proteinExistence type="predicted"/>
<dbReference type="Gene3D" id="3.30.300.30">
    <property type="match status" value="1"/>
</dbReference>
<dbReference type="SUPFAM" id="SSF56801">
    <property type="entry name" value="Acetyl-CoA synthetase-like"/>
    <property type="match status" value="1"/>
</dbReference>
<dbReference type="PANTHER" id="PTHR45527:SF1">
    <property type="entry name" value="FATTY ACID SYNTHASE"/>
    <property type="match status" value="1"/>
</dbReference>
<dbReference type="PANTHER" id="PTHR45527">
    <property type="entry name" value="NONRIBOSOMAL PEPTIDE SYNTHETASE"/>
    <property type="match status" value="1"/>
</dbReference>
<reference evidence="2 3" key="1">
    <citation type="submission" date="2019-09" db="EMBL/GenBank/DDBJ databases">
        <title>Draft genome sequence assemblies of isolates from the urinary tract.</title>
        <authorList>
            <person name="Mores C.R."/>
            <person name="Putonti C."/>
            <person name="Wolfe A.J."/>
        </authorList>
    </citation>
    <scope>NUCLEOTIDE SEQUENCE [LARGE SCALE GENOMIC DNA]</scope>
    <source>
        <strain evidence="2 3">UMB246</strain>
    </source>
</reference>
<dbReference type="InterPro" id="IPR042099">
    <property type="entry name" value="ANL_N_sf"/>
</dbReference>
<evidence type="ECO:0000313" key="2">
    <source>
        <dbReference type="EMBL" id="KAA9323082.1"/>
    </source>
</evidence>
<dbReference type="Pfam" id="PF00501">
    <property type="entry name" value="AMP-binding"/>
    <property type="match status" value="1"/>
</dbReference>
<evidence type="ECO:0000313" key="3">
    <source>
        <dbReference type="Proteomes" id="UP000327236"/>
    </source>
</evidence>
<sequence length="954" mass="108272">MIFLKELTNRLGKEPNKVAISSRDGNLTFLQIENLSNQLAQGLLHFNKQNIVPFYLQNTRFVLPVILGIWKAGKIPMPLVSALSLNEALKRVKEVEWNSLVTDFVVTDYDFTNINVEEFDPDKNISFNYQASSPKYAYILATSGSTGVPKKVFLTEENIKWLLSELYPLIHVNSETRFLFSTPYSFDVSLTEILSPILTGAELVCLPTSPSKTESIRLIPKLINEEKITHLSLSPSFADALLTIGGPDVFKKLKFLMVAGEAFPIDLAKKLKASLKSGCRVFNLYGPTETTIYATYHEVTLNENNYVPIGKPFSGAIVKLVNQEGNKGELYIGGKGVTQGYVLDPVKRREKFISEAGINYYKTGDIVEQLDNGELVFLERMDDQVQVNGIRIELGEVKTIASEVMGVKSAVAKYQNGRIYIFYLADNDKTAEINHKLPRYLNPIIIRVPEFLYTYNRKIDAKKMIEKYYLKKQYLRNDTKDIEQELEKLLAKFNVSALKDLDSLDLVRFIIEVESAFKIEIEDAELNQINNLSQLDQLVVKKLTGNNEVKGAFASEVDLDNLKLLFDNFSAEYGSEPIIASPTAQSLFSQGKTSFSILEFDLKEASYTEIRRIYQLLTELANKVDLLNYAWFINDKKLEFRPILNSSIPFLVATGEIKRSDLEKIMYQKPGRPIFIALVDLSSSKLRLIFSHHSLDAASETLLKKRFSNLYQGDELASALPVSSFASYSKFLKKQNEQVDLAKAIEEIPETSENLNLSKDKKLLHVISFPAKVKDVDTAYIQGIYTLAKAVISERHLSQVTGKLALNIRKFKEFDAQNVLGDLHATLPWEVKATDSLADFKQRYFVTKQLYQTGIDYRYCLFNKLGKDLEFLPVLEKKWKAMNLSPNYLGEVKSVQAVIDEIWQLPFKANYITMVSCHGKMYAILYGDLLKEKNIKICLDGKDFVVQTQILENK</sequence>
<dbReference type="InterPro" id="IPR045851">
    <property type="entry name" value="AMP-bd_C_sf"/>
</dbReference>
<dbReference type="GO" id="GO:0031177">
    <property type="term" value="F:phosphopantetheine binding"/>
    <property type="evidence" value="ECO:0007669"/>
    <property type="project" value="TreeGrafter"/>
</dbReference>
<dbReference type="EMBL" id="VYWW01000012">
    <property type="protein sequence ID" value="KAA9323082.1"/>
    <property type="molecule type" value="Genomic_DNA"/>
</dbReference>
<dbReference type="PROSITE" id="PS50075">
    <property type="entry name" value="CARRIER"/>
    <property type="match status" value="1"/>
</dbReference>
<dbReference type="GO" id="GO:0043041">
    <property type="term" value="P:amino acid activation for nonribosomal peptide biosynthetic process"/>
    <property type="evidence" value="ECO:0007669"/>
    <property type="project" value="TreeGrafter"/>
</dbReference>
<dbReference type="KEGG" id="lje:BUE77_03360"/>
<dbReference type="InterPro" id="IPR000873">
    <property type="entry name" value="AMP-dep_synth/lig_dom"/>
</dbReference>
<dbReference type="OrthoDB" id="2295462at2"/>
<protein>
    <submittedName>
        <fullName evidence="2">AMP-binding protein</fullName>
    </submittedName>
</protein>
<accession>A0A5N1IBV1</accession>
<dbReference type="Gene3D" id="1.10.1200.10">
    <property type="entry name" value="ACP-like"/>
    <property type="match status" value="1"/>
</dbReference>
<dbReference type="GO" id="GO:0044550">
    <property type="term" value="P:secondary metabolite biosynthetic process"/>
    <property type="evidence" value="ECO:0007669"/>
    <property type="project" value="TreeGrafter"/>
</dbReference>
<dbReference type="RefSeq" id="WP_006587935.1">
    <property type="nucleotide sequence ID" value="NZ_CATOUV010000001.1"/>
</dbReference>
<dbReference type="PROSITE" id="PS00455">
    <property type="entry name" value="AMP_BINDING"/>
    <property type="match status" value="1"/>
</dbReference>
<dbReference type="Gene3D" id="3.40.50.12780">
    <property type="entry name" value="N-terminal domain of ligase-like"/>
    <property type="match status" value="1"/>
</dbReference>
<organism evidence="2 3">
    <name type="scientific">Lactobacillus jensenii</name>
    <dbReference type="NCBI Taxonomy" id="109790"/>
    <lineage>
        <taxon>Bacteria</taxon>
        <taxon>Bacillati</taxon>
        <taxon>Bacillota</taxon>
        <taxon>Bacilli</taxon>
        <taxon>Lactobacillales</taxon>
        <taxon>Lactobacillaceae</taxon>
        <taxon>Lactobacillus</taxon>
    </lineage>
</organism>
<name>A0A5N1IBV1_LACJE</name>
<comment type="caution">
    <text evidence="2">The sequence shown here is derived from an EMBL/GenBank/DDBJ whole genome shotgun (WGS) entry which is preliminary data.</text>
</comment>